<dbReference type="Pfam" id="PF07993">
    <property type="entry name" value="NAD_binding_4"/>
    <property type="match status" value="1"/>
</dbReference>
<comment type="caution">
    <text evidence="2">The sequence shown here is derived from an EMBL/GenBank/DDBJ whole genome shotgun (WGS) entry which is preliminary data.</text>
</comment>
<proteinExistence type="predicted"/>
<evidence type="ECO:0000313" key="3">
    <source>
        <dbReference type="Proteomes" id="UP000284605"/>
    </source>
</evidence>
<dbReference type="EMBL" id="QYUK01000011">
    <property type="protein sequence ID" value="RJF89770.1"/>
    <property type="molecule type" value="Genomic_DNA"/>
</dbReference>
<gene>
    <name evidence="2" type="ORF">D3874_24680</name>
</gene>
<reference evidence="2 3" key="1">
    <citation type="submission" date="2018-09" db="EMBL/GenBank/DDBJ databases">
        <authorList>
            <person name="Zhu H."/>
        </authorList>
    </citation>
    <scope>NUCLEOTIDE SEQUENCE [LARGE SCALE GENOMIC DNA]</scope>
    <source>
        <strain evidence="2 3">K1W22B-8</strain>
    </source>
</reference>
<dbReference type="OrthoDB" id="9801785at2"/>
<feature type="domain" description="Thioester reductase (TE)" evidence="1">
    <location>
        <begin position="8"/>
        <end position="247"/>
    </location>
</feature>
<sequence length="364" mass="39854">MTKTILMTGITGLIGRWTAARLTADGHKVLGLVRNAKAREAEFKAWVVSHGGIAAQLELIEGDLALPGLGLAQRDRSRLAQARHIYHLGALMDWSDDRVRMHRVNVEATVDLLALARSIEGFERFVHISGYLVTAGAFWRSLGFERDKLVEDEGAAQKAFRILRKRGAVYENSKIEADILVRRAARQGLPAVIVNPSSVIGHAKTGEAHQMFGIEGLIQGISNGSMSAIPGKVGDWVPLLTVDYLAAFLARAPMLPWSAGQDFTVLHQGTPDLARVISIIAEELGKKAPRHHVPLWLLRPLLKAGLDRKTGTPAQALAFINAYRFDTSAAERAAIEIGLAHPDIEQALRQSIRYFTSQPALRRA</sequence>
<dbReference type="PANTHER" id="PTHR48079:SF6">
    <property type="entry name" value="NAD(P)-BINDING DOMAIN-CONTAINING PROTEIN-RELATED"/>
    <property type="match status" value="1"/>
</dbReference>
<dbReference type="Gene3D" id="3.40.50.720">
    <property type="entry name" value="NAD(P)-binding Rossmann-like Domain"/>
    <property type="match status" value="1"/>
</dbReference>
<dbReference type="InterPro" id="IPR051783">
    <property type="entry name" value="NAD(P)-dependent_oxidoreduct"/>
</dbReference>
<dbReference type="GO" id="GO:0004029">
    <property type="term" value="F:aldehyde dehydrogenase (NAD+) activity"/>
    <property type="evidence" value="ECO:0007669"/>
    <property type="project" value="TreeGrafter"/>
</dbReference>
<evidence type="ECO:0000313" key="2">
    <source>
        <dbReference type="EMBL" id="RJF89770.1"/>
    </source>
</evidence>
<dbReference type="Proteomes" id="UP000284605">
    <property type="component" value="Unassembled WGS sequence"/>
</dbReference>
<dbReference type="AlphaFoldDB" id="A0A418WIF9"/>
<dbReference type="RefSeq" id="WP_119781976.1">
    <property type="nucleotide sequence ID" value="NZ_QYUK01000011.1"/>
</dbReference>
<dbReference type="InterPro" id="IPR036291">
    <property type="entry name" value="NAD(P)-bd_dom_sf"/>
</dbReference>
<name>A0A418WIF9_9PROT</name>
<dbReference type="InterPro" id="IPR013120">
    <property type="entry name" value="FAR_NAD-bd"/>
</dbReference>
<keyword evidence="3" id="KW-1185">Reference proteome</keyword>
<protein>
    <submittedName>
        <fullName evidence="2">NAD-dependent epimerase/dehydratase family protein</fullName>
    </submittedName>
</protein>
<dbReference type="SUPFAM" id="SSF51735">
    <property type="entry name" value="NAD(P)-binding Rossmann-fold domains"/>
    <property type="match status" value="1"/>
</dbReference>
<dbReference type="GO" id="GO:0005737">
    <property type="term" value="C:cytoplasm"/>
    <property type="evidence" value="ECO:0007669"/>
    <property type="project" value="TreeGrafter"/>
</dbReference>
<accession>A0A418WIF9</accession>
<organism evidence="2 3">
    <name type="scientific">Oleomonas cavernae</name>
    <dbReference type="NCBI Taxonomy" id="2320859"/>
    <lineage>
        <taxon>Bacteria</taxon>
        <taxon>Pseudomonadati</taxon>
        <taxon>Pseudomonadota</taxon>
        <taxon>Alphaproteobacteria</taxon>
        <taxon>Acetobacterales</taxon>
        <taxon>Acetobacteraceae</taxon>
        <taxon>Oleomonas</taxon>
    </lineage>
</organism>
<evidence type="ECO:0000259" key="1">
    <source>
        <dbReference type="Pfam" id="PF07993"/>
    </source>
</evidence>
<dbReference type="PANTHER" id="PTHR48079">
    <property type="entry name" value="PROTEIN YEEZ"/>
    <property type="match status" value="1"/>
</dbReference>